<organism evidence="1 2">
    <name type="scientific">Vaccinium darrowii</name>
    <dbReference type="NCBI Taxonomy" id="229202"/>
    <lineage>
        <taxon>Eukaryota</taxon>
        <taxon>Viridiplantae</taxon>
        <taxon>Streptophyta</taxon>
        <taxon>Embryophyta</taxon>
        <taxon>Tracheophyta</taxon>
        <taxon>Spermatophyta</taxon>
        <taxon>Magnoliopsida</taxon>
        <taxon>eudicotyledons</taxon>
        <taxon>Gunneridae</taxon>
        <taxon>Pentapetalae</taxon>
        <taxon>asterids</taxon>
        <taxon>Ericales</taxon>
        <taxon>Ericaceae</taxon>
        <taxon>Vaccinioideae</taxon>
        <taxon>Vaccinieae</taxon>
        <taxon>Vaccinium</taxon>
    </lineage>
</organism>
<reference evidence="1 2" key="1">
    <citation type="journal article" date="2021" name="Hortic Res">
        <title>High-quality reference genome and annotation aids understanding of berry development for evergreen blueberry (Vaccinium darrowii).</title>
        <authorList>
            <person name="Yu J."/>
            <person name="Hulse-Kemp A.M."/>
            <person name="Babiker E."/>
            <person name="Staton M."/>
        </authorList>
    </citation>
    <scope>NUCLEOTIDE SEQUENCE [LARGE SCALE GENOMIC DNA]</scope>
    <source>
        <strain evidence="2">cv. NJ 8807/NJ 8810</strain>
        <tissue evidence="1">Young leaf</tissue>
    </source>
</reference>
<proteinExistence type="predicted"/>
<comment type="caution">
    <text evidence="1">The sequence shown here is derived from an EMBL/GenBank/DDBJ whole genome shotgun (WGS) entry which is preliminary data.</text>
</comment>
<gene>
    <name evidence="1" type="ORF">Vadar_023757</name>
</gene>
<dbReference type="EMBL" id="CM037151">
    <property type="protein sequence ID" value="KAH7844056.1"/>
    <property type="molecule type" value="Genomic_DNA"/>
</dbReference>
<accession>A0ACB7XSL9</accession>
<sequence length="84" mass="8877">MDPTGVVNHETRPLTEQSHVGCSGVGDVGFSVVAAVGGGKEEEFTALAIVADAERMCSRRSRSLSQGGDEEEGLAAKQTIWLMR</sequence>
<evidence type="ECO:0000313" key="1">
    <source>
        <dbReference type="EMBL" id="KAH7844056.1"/>
    </source>
</evidence>
<keyword evidence="2" id="KW-1185">Reference proteome</keyword>
<evidence type="ECO:0000313" key="2">
    <source>
        <dbReference type="Proteomes" id="UP000828048"/>
    </source>
</evidence>
<protein>
    <submittedName>
        <fullName evidence="1">Uncharacterized protein</fullName>
    </submittedName>
</protein>
<name>A0ACB7XSL9_9ERIC</name>
<dbReference type="Proteomes" id="UP000828048">
    <property type="component" value="Chromosome 1"/>
</dbReference>